<keyword evidence="9" id="KW-1185">Reference proteome</keyword>
<dbReference type="SUPFAM" id="SSF55486">
    <property type="entry name" value="Metalloproteases ('zincins'), catalytic domain"/>
    <property type="match status" value="1"/>
</dbReference>
<feature type="binding site" description="in inhibited form" evidence="6">
    <location>
        <position position="5"/>
    </location>
    <ligand>
        <name>Zn(2+)</name>
        <dbReference type="ChEBI" id="CHEBI:29105"/>
        <label>2</label>
        <note>catalytic</note>
    </ligand>
</feature>
<comment type="caution">
    <text evidence="8">The sequence shown here is derived from an EMBL/GenBank/DDBJ whole genome shotgun (WGS) entry which is preliminary data.</text>
</comment>
<dbReference type="SMART" id="SM00235">
    <property type="entry name" value="ZnMc"/>
    <property type="match status" value="1"/>
</dbReference>
<dbReference type="InterPro" id="IPR006026">
    <property type="entry name" value="Peptidase_Metallo"/>
</dbReference>
<feature type="binding site" evidence="6">
    <location>
        <position position="147"/>
    </location>
    <ligand>
        <name>Zn(2+)</name>
        <dbReference type="ChEBI" id="CHEBI:29105"/>
        <label>2</label>
        <note>catalytic</note>
    </ligand>
</feature>
<dbReference type="Gene3D" id="3.40.390.10">
    <property type="entry name" value="Collagenase (Catalytic Domain)"/>
    <property type="match status" value="1"/>
</dbReference>
<comment type="cofactor">
    <cofactor evidence="6">
        <name>Zn(2+)</name>
        <dbReference type="ChEBI" id="CHEBI:29105"/>
    </cofactor>
    <text evidence="6">Binds 2 Zn(2+) ions per subunit.</text>
</comment>
<dbReference type="AlphaFoldDB" id="A0AAD4S6F0"/>
<evidence type="ECO:0000256" key="4">
    <source>
        <dbReference type="ARBA" id="ARBA00022833"/>
    </source>
</evidence>
<evidence type="ECO:0000313" key="9">
    <source>
        <dbReference type="Proteomes" id="UP001202328"/>
    </source>
</evidence>
<keyword evidence="3" id="KW-0378">Hydrolase</keyword>
<dbReference type="InterPro" id="IPR001818">
    <property type="entry name" value="Pept_M10_metallopeptidase"/>
</dbReference>
<keyword evidence="2 6" id="KW-0479">Metal-binding</keyword>
<feature type="binding site" evidence="6">
    <location>
        <position position="151"/>
    </location>
    <ligand>
        <name>Zn(2+)</name>
        <dbReference type="ChEBI" id="CHEBI:29105"/>
        <label>2</label>
        <note>catalytic</note>
    </ligand>
</feature>
<evidence type="ECO:0000256" key="2">
    <source>
        <dbReference type="ARBA" id="ARBA00022723"/>
    </source>
</evidence>
<feature type="binding site" evidence="6">
    <location>
        <position position="108"/>
    </location>
    <ligand>
        <name>Zn(2+)</name>
        <dbReference type="ChEBI" id="CHEBI:29105"/>
        <label>1</label>
    </ligand>
</feature>
<dbReference type="GO" id="GO:0031012">
    <property type="term" value="C:extracellular matrix"/>
    <property type="evidence" value="ECO:0007669"/>
    <property type="project" value="InterPro"/>
</dbReference>
<evidence type="ECO:0000256" key="1">
    <source>
        <dbReference type="ARBA" id="ARBA00022670"/>
    </source>
</evidence>
<feature type="binding site" evidence="6">
    <location>
        <position position="95"/>
    </location>
    <ligand>
        <name>Zn(2+)</name>
        <dbReference type="ChEBI" id="CHEBI:29105"/>
        <label>1</label>
    </ligand>
</feature>
<reference evidence="8" key="1">
    <citation type="submission" date="2022-04" db="EMBL/GenBank/DDBJ databases">
        <title>A functionally conserved STORR gene fusion in Papaver species that diverged 16.8 million years ago.</title>
        <authorList>
            <person name="Catania T."/>
        </authorList>
    </citation>
    <scope>NUCLEOTIDE SEQUENCE</scope>
    <source>
        <strain evidence="8">S-188037</strain>
    </source>
</reference>
<evidence type="ECO:0000256" key="3">
    <source>
        <dbReference type="ARBA" id="ARBA00022801"/>
    </source>
</evidence>
<feature type="domain" description="Peptidase metallopeptidase" evidence="7">
    <location>
        <begin position="27"/>
        <end position="186"/>
    </location>
</feature>
<keyword evidence="1" id="KW-0645">Protease</keyword>
<dbReference type="GO" id="GO:0030198">
    <property type="term" value="P:extracellular matrix organization"/>
    <property type="evidence" value="ECO:0007669"/>
    <property type="project" value="TreeGrafter"/>
</dbReference>
<evidence type="ECO:0000256" key="5">
    <source>
        <dbReference type="PIRSR" id="PIRSR621190-1"/>
    </source>
</evidence>
<protein>
    <recommendedName>
        <fullName evidence="7">Peptidase metallopeptidase domain-containing protein</fullName>
    </recommendedName>
</protein>
<keyword evidence="4 6" id="KW-0862">Zinc</keyword>
<evidence type="ECO:0000259" key="7">
    <source>
        <dbReference type="SMART" id="SM00235"/>
    </source>
</evidence>
<accession>A0AAD4S6F0</accession>
<dbReference type="Proteomes" id="UP001202328">
    <property type="component" value="Unassembled WGS sequence"/>
</dbReference>
<feature type="binding site" evidence="6">
    <location>
        <position position="165"/>
    </location>
    <ligand>
        <name>Zn(2+)</name>
        <dbReference type="ChEBI" id="CHEBI:29105"/>
        <label>2</label>
        <note>catalytic</note>
    </ligand>
</feature>
<evidence type="ECO:0000313" key="8">
    <source>
        <dbReference type="EMBL" id="KAI3867259.1"/>
    </source>
</evidence>
<dbReference type="GO" id="GO:0008270">
    <property type="term" value="F:zinc ion binding"/>
    <property type="evidence" value="ECO:0007669"/>
    <property type="project" value="InterPro"/>
</dbReference>
<dbReference type="InterPro" id="IPR021190">
    <property type="entry name" value="Pept_M10A"/>
</dbReference>
<dbReference type="InterPro" id="IPR024079">
    <property type="entry name" value="MetalloPept_cat_dom_sf"/>
</dbReference>
<feature type="binding site" evidence="6">
    <location>
        <position position="119"/>
    </location>
    <ligand>
        <name>Zn(2+)</name>
        <dbReference type="ChEBI" id="CHEBI:29105"/>
        <label>1</label>
    </ligand>
</feature>
<feature type="binding site" evidence="6">
    <location>
        <position position="102"/>
    </location>
    <ligand>
        <name>Ca(2+)</name>
        <dbReference type="ChEBI" id="CHEBI:29108"/>
        <label>3</label>
    </ligand>
</feature>
<comment type="cofactor">
    <cofactor evidence="6">
        <name>Ca(2+)</name>
        <dbReference type="ChEBI" id="CHEBI:29108"/>
    </cofactor>
    <text evidence="6">Can bind about 5 Ca(2+) ions per subunit.</text>
</comment>
<dbReference type="GO" id="GO:0006508">
    <property type="term" value="P:proteolysis"/>
    <property type="evidence" value="ECO:0007669"/>
    <property type="project" value="UniProtKB-KW"/>
</dbReference>
<dbReference type="GO" id="GO:0004222">
    <property type="term" value="F:metalloendopeptidase activity"/>
    <property type="evidence" value="ECO:0007669"/>
    <property type="project" value="InterPro"/>
</dbReference>
<name>A0AAD4S6F0_9MAGN</name>
<dbReference type="GO" id="GO:0030574">
    <property type="term" value="P:collagen catabolic process"/>
    <property type="evidence" value="ECO:0007669"/>
    <property type="project" value="TreeGrafter"/>
</dbReference>
<feature type="binding site" evidence="6">
    <location>
        <position position="51"/>
    </location>
    <ligand>
        <name>Ca(2+)</name>
        <dbReference type="ChEBI" id="CHEBI:29108"/>
        <label>1</label>
    </ligand>
</feature>
<dbReference type="PANTHER" id="PTHR10201:SF321">
    <property type="entry name" value="METALLOENDOPROTEINASE 4-MMP"/>
    <property type="match status" value="1"/>
</dbReference>
<dbReference type="PANTHER" id="PTHR10201">
    <property type="entry name" value="MATRIX METALLOPROTEINASE"/>
    <property type="match status" value="1"/>
</dbReference>
<feature type="binding site" evidence="6">
    <location>
        <position position="157"/>
    </location>
    <ligand>
        <name>Zn(2+)</name>
        <dbReference type="ChEBI" id="CHEBI:29105"/>
        <label>2</label>
        <note>catalytic</note>
    </ligand>
</feature>
<proteinExistence type="predicted"/>
<keyword evidence="6" id="KW-0106">Calcium</keyword>
<feature type="active site" evidence="5">
    <location>
        <position position="148"/>
    </location>
</feature>
<organism evidence="8 9">
    <name type="scientific">Papaver atlanticum</name>
    <dbReference type="NCBI Taxonomy" id="357466"/>
    <lineage>
        <taxon>Eukaryota</taxon>
        <taxon>Viridiplantae</taxon>
        <taxon>Streptophyta</taxon>
        <taxon>Embryophyta</taxon>
        <taxon>Tracheophyta</taxon>
        <taxon>Spermatophyta</taxon>
        <taxon>Magnoliopsida</taxon>
        <taxon>Ranunculales</taxon>
        <taxon>Papaveraceae</taxon>
        <taxon>Papaveroideae</taxon>
        <taxon>Papaver</taxon>
    </lineage>
</organism>
<gene>
    <name evidence="8" type="ORF">MKW98_001693</name>
</gene>
<feature type="binding site" evidence="6">
    <location>
        <position position="97"/>
    </location>
    <ligand>
        <name>Zn(2+)</name>
        <dbReference type="ChEBI" id="CHEBI:29105"/>
        <label>1</label>
    </ligand>
</feature>
<dbReference type="EMBL" id="JAJJMB010013564">
    <property type="protein sequence ID" value="KAI3867259.1"/>
    <property type="molecule type" value="Genomic_DNA"/>
</dbReference>
<evidence type="ECO:0000256" key="6">
    <source>
        <dbReference type="PIRSR" id="PIRSR621190-2"/>
    </source>
</evidence>
<dbReference type="Pfam" id="PF00413">
    <property type="entry name" value="Peptidase_M10"/>
    <property type="match status" value="1"/>
</dbReference>
<sequence>MSPRCGVPDNDDYSKLHITKHYSFLNGRPTWHGSTVPLMLNYALSEEHTIDYINNISDVLERAFSKWSSVIPVNFTETQDYKHANIKIGFYYGDHGDESPFDDMVLAHATGPGSGAFIHFNAGIIWAVDFNSEKSKSAFDLETTAIHEMGHVLGLDHSSNEESVMWPYTTPRKLWTMSMVFKFSTAHSKIQT</sequence>
<dbReference type="PRINTS" id="PR00138">
    <property type="entry name" value="MATRIXIN"/>
</dbReference>